<evidence type="ECO:0000256" key="1">
    <source>
        <dbReference type="SAM" id="MobiDB-lite"/>
    </source>
</evidence>
<proteinExistence type="predicted"/>
<dbReference type="EMBL" id="JAIZAY010000001">
    <property type="protein sequence ID" value="KAJ8048691.1"/>
    <property type="molecule type" value="Genomic_DNA"/>
</dbReference>
<organism evidence="2 3">
    <name type="scientific">Holothuria leucospilota</name>
    <name type="common">Black long sea cucumber</name>
    <name type="synonym">Mertensiothuria leucospilota</name>
    <dbReference type="NCBI Taxonomy" id="206669"/>
    <lineage>
        <taxon>Eukaryota</taxon>
        <taxon>Metazoa</taxon>
        <taxon>Echinodermata</taxon>
        <taxon>Eleutherozoa</taxon>
        <taxon>Echinozoa</taxon>
        <taxon>Holothuroidea</taxon>
        <taxon>Aspidochirotacea</taxon>
        <taxon>Aspidochirotida</taxon>
        <taxon>Holothuriidae</taxon>
        <taxon>Holothuria</taxon>
    </lineage>
</organism>
<feature type="compositionally biased region" description="Polar residues" evidence="1">
    <location>
        <begin position="24"/>
        <end position="40"/>
    </location>
</feature>
<sequence length="222" mass="24454">MAKGKAGSLDAWLGKSTDKDTGESSKSSGGTQEKGTSKFSKHSISFNDTWIVGRENCKLCQKHNSHGKKGTWTKVPCVRLREEAVKEHSNSSAHKNAEVAEREMKLVAARKGDITNCFKGVVSAQEEAVICAMKCLYWITKEELPFTTKLESLKSFAVDHLGCVTLKNLNLSKNANYTSDQIKQEFLESMATPLLQDIKRSVSNSPVFGLICDESMDISVKS</sequence>
<accession>A0A9Q1HKM9</accession>
<reference evidence="2" key="1">
    <citation type="submission" date="2021-10" db="EMBL/GenBank/DDBJ databases">
        <title>Tropical sea cucumber genome reveals ecological adaptation and Cuvierian tubules defense mechanism.</title>
        <authorList>
            <person name="Chen T."/>
        </authorList>
    </citation>
    <scope>NUCLEOTIDE SEQUENCE</scope>
    <source>
        <strain evidence="2">Nanhai2018</strain>
        <tissue evidence="2">Muscle</tissue>
    </source>
</reference>
<evidence type="ECO:0000313" key="3">
    <source>
        <dbReference type="Proteomes" id="UP001152320"/>
    </source>
</evidence>
<dbReference type="Proteomes" id="UP001152320">
    <property type="component" value="Chromosome 1"/>
</dbReference>
<dbReference type="AlphaFoldDB" id="A0A9Q1HKM9"/>
<dbReference type="PANTHER" id="PTHR46880:SF5">
    <property type="entry name" value="DUF4371 DOMAIN-CONTAINING PROTEIN"/>
    <property type="match status" value="1"/>
</dbReference>
<feature type="region of interest" description="Disordered" evidence="1">
    <location>
        <begin position="1"/>
        <end position="40"/>
    </location>
</feature>
<protein>
    <recommendedName>
        <fullName evidence="4">DUF4371 domain-containing protein</fullName>
    </recommendedName>
</protein>
<keyword evidence="3" id="KW-1185">Reference proteome</keyword>
<evidence type="ECO:0008006" key="4">
    <source>
        <dbReference type="Google" id="ProtNLM"/>
    </source>
</evidence>
<comment type="caution">
    <text evidence="2">The sequence shown here is derived from an EMBL/GenBank/DDBJ whole genome shotgun (WGS) entry which is preliminary data.</text>
</comment>
<name>A0A9Q1HKM9_HOLLE</name>
<dbReference type="PANTHER" id="PTHR46880">
    <property type="entry name" value="RAS-ASSOCIATING DOMAIN-CONTAINING PROTEIN"/>
    <property type="match status" value="1"/>
</dbReference>
<gene>
    <name evidence="2" type="ORF">HOLleu_01104</name>
</gene>
<evidence type="ECO:0000313" key="2">
    <source>
        <dbReference type="EMBL" id="KAJ8048691.1"/>
    </source>
</evidence>
<dbReference type="OrthoDB" id="10000786at2759"/>